<organism evidence="2 3">
    <name type="scientific">Cannabis sativa</name>
    <name type="common">Hemp</name>
    <name type="synonym">Marijuana</name>
    <dbReference type="NCBI Taxonomy" id="3483"/>
    <lineage>
        <taxon>Eukaryota</taxon>
        <taxon>Viridiplantae</taxon>
        <taxon>Streptophyta</taxon>
        <taxon>Embryophyta</taxon>
        <taxon>Tracheophyta</taxon>
        <taxon>Spermatophyta</taxon>
        <taxon>Magnoliopsida</taxon>
        <taxon>eudicotyledons</taxon>
        <taxon>Gunneridae</taxon>
        <taxon>Pentapetalae</taxon>
        <taxon>rosids</taxon>
        <taxon>fabids</taxon>
        <taxon>Rosales</taxon>
        <taxon>Cannabaceae</taxon>
        <taxon>Cannabis</taxon>
    </lineage>
</organism>
<proteinExistence type="predicted"/>
<dbReference type="Pfam" id="PF25597">
    <property type="entry name" value="SH3_retrovirus"/>
    <property type="match status" value="1"/>
</dbReference>
<dbReference type="EnsemblPlants" id="evm.model.07.1007">
    <property type="protein sequence ID" value="cds.evm.model.07.1007"/>
    <property type="gene ID" value="evm.TU.07.1007"/>
</dbReference>
<dbReference type="Gramene" id="evm.model.07.1007">
    <property type="protein sequence ID" value="cds.evm.model.07.1007"/>
    <property type="gene ID" value="evm.TU.07.1007"/>
</dbReference>
<reference evidence="2" key="2">
    <citation type="submission" date="2021-03" db="UniProtKB">
        <authorList>
            <consortium name="EnsemblPlants"/>
        </authorList>
    </citation>
    <scope>IDENTIFICATION</scope>
</reference>
<feature type="domain" description="Retroviral polymerase SH3-like" evidence="1">
    <location>
        <begin position="8"/>
        <end position="65"/>
    </location>
</feature>
<evidence type="ECO:0000313" key="3">
    <source>
        <dbReference type="Proteomes" id="UP000596661"/>
    </source>
</evidence>
<protein>
    <recommendedName>
        <fullName evidence="1">Retroviral polymerase SH3-like domain-containing protein</fullName>
    </recommendedName>
</protein>
<dbReference type="Proteomes" id="UP000596661">
    <property type="component" value="Chromosome 7"/>
</dbReference>
<dbReference type="OMA" id="TEYTHEH"/>
<dbReference type="AlphaFoldDB" id="A0A803Q0W6"/>
<evidence type="ECO:0000259" key="1">
    <source>
        <dbReference type="Pfam" id="PF25597"/>
    </source>
</evidence>
<name>A0A803Q0W6_CANSA</name>
<evidence type="ECO:0000313" key="2">
    <source>
        <dbReference type="EnsemblPlants" id="cds.evm.model.07.1007"/>
    </source>
</evidence>
<dbReference type="EMBL" id="UZAU01000654">
    <property type="status" value="NOT_ANNOTATED_CDS"/>
    <property type="molecule type" value="Genomic_DNA"/>
</dbReference>
<keyword evidence="3" id="KW-1185">Reference proteome</keyword>
<reference evidence="2" key="1">
    <citation type="submission" date="2018-11" db="EMBL/GenBank/DDBJ databases">
        <authorList>
            <person name="Grassa J C."/>
        </authorList>
    </citation>
    <scope>NUCLEOTIDE SEQUENCE [LARGE SCALE GENOMIC DNA]</scope>
</reference>
<accession>A0A803Q0W6</accession>
<sequence>MYLRTFGCTTYVHQSIDKLEPRSMKGTFLGYALGIKGYRIYISKKDRPNIVIAKNDIFNELAYPHLTSGKGSVSPCVTGKIRNKDTASVEMEYGMKLLEESLQTEVSVEPEDNAQTEAVVEPEDNEYQTEVSEGFRQTGLEGYPLARNRTRREIHPPTRFVKANLIAYALAAVQQMEIEEPRSYEEEILGGNKSKWLQAMDEEMDSLQKNKTWVVVPKPENKKIVDCK</sequence>
<dbReference type="InterPro" id="IPR057670">
    <property type="entry name" value="SH3_retrovirus"/>
</dbReference>